<dbReference type="GO" id="GO:0009887">
    <property type="term" value="P:animal organ morphogenesis"/>
    <property type="evidence" value="ECO:0007669"/>
    <property type="project" value="TreeGrafter"/>
</dbReference>
<accession>A0A8X6J5F6</accession>
<evidence type="ECO:0000313" key="5">
    <source>
        <dbReference type="EMBL" id="GFQ92460.1"/>
    </source>
</evidence>
<dbReference type="Proteomes" id="UP000887116">
    <property type="component" value="Unassembled WGS sequence"/>
</dbReference>
<dbReference type="PROSITE" id="PS51117">
    <property type="entry name" value="LAMININ_NTER"/>
    <property type="match status" value="1"/>
</dbReference>
<keyword evidence="1" id="KW-1015">Disulfide bond</keyword>
<dbReference type="GO" id="GO:0009888">
    <property type="term" value="P:tissue development"/>
    <property type="evidence" value="ECO:0007669"/>
    <property type="project" value="TreeGrafter"/>
</dbReference>
<evidence type="ECO:0000256" key="1">
    <source>
        <dbReference type="ARBA" id="ARBA00023157"/>
    </source>
</evidence>
<dbReference type="OrthoDB" id="430826at2759"/>
<feature type="domain" description="Laminin N-terminal" evidence="4">
    <location>
        <begin position="56"/>
        <end position="270"/>
    </location>
</feature>
<comment type="caution">
    <text evidence="5">The sequence shown here is derived from an EMBL/GenBank/DDBJ whole genome shotgun (WGS) entry which is preliminary data.</text>
</comment>
<keyword evidence="3" id="KW-0732">Signal</keyword>
<reference evidence="5" key="1">
    <citation type="submission" date="2020-07" db="EMBL/GenBank/DDBJ databases">
        <title>Multicomponent nature underlies the extraordinary mechanical properties of spider dragline silk.</title>
        <authorList>
            <person name="Kono N."/>
            <person name="Nakamura H."/>
            <person name="Mori M."/>
            <person name="Yoshida Y."/>
            <person name="Ohtoshi R."/>
            <person name="Malay A.D."/>
            <person name="Moran D.A.P."/>
            <person name="Tomita M."/>
            <person name="Numata K."/>
            <person name="Arakawa K."/>
        </authorList>
    </citation>
    <scope>NUCLEOTIDE SEQUENCE</scope>
</reference>
<sequence>MATNAVALEWTLLVLTSLVLYAKSQYPQQQEQRELIFHEIHSSRDQQSRCYDEFRRPLRCVPEFVNAAFNVRVEATNTCGTRGQTEYCLQTGVTEAKKSCEICDASVPHLAHPPDYLTDFNNNDNQTWWQSETMYDGIVEPSQVNLTLHFGKSFDITYVRLKFYTSRPESFAIYKRTRPGGDWIPYQYYSATCQQTYGLIYSTSVTYDDETKALCTSEFSDISPLTGGNVAFSTLEGRPSAYYFENSSLLQVSTQTFCLQLIIEALLYNL</sequence>
<evidence type="ECO:0000256" key="2">
    <source>
        <dbReference type="ARBA" id="ARBA00023292"/>
    </source>
</evidence>
<dbReference type="SUPFAM" id="SSF49785">
    <property type="entry name" value="Galactose-binding domain-like"/>
    <property type="match status" value="1"/>
</dbReference>
<proteinExistence type="predicted"/>
<dbReference type="Pfam" id="PF00055">
    <property type="entry name" value="Laminin_N"/>
    <property type="match status" value="1"/>
</dbReference>
<dbReference type="EMBL" id="BMAO01024019">
    <property type="protein sequence ID" value="GFQ92460.1"/>
    <property type="molecule type" value="Genomic_DNA"/>
</dbReference>
<dbReference type="GO" id="GO:0005604">
    <property type="term" value="C:basement membrane"/>
    <property type="evidence" value="ECO:0007669"/>
    <property type="project" value="TreeGrafter"/>
</dbReference>
<evidence type="ECO:0000313" key="6">
    <source>
        <dbReference type="Proteomes" id="UP000887116"/>
    </source>
</evidence>
<evidence type="ECO:0000256" key="3">
    <source>
        <dbReference type="SAM" id="SignalP"/>
    </source>
</evidence>
<keyword evidence="2" id="KW-0424">Laminin EGF-like domain</keyword>
<feature type="chain" id="PRO_5036451038" evidence="3">
    <location>
        <begin position="25"/>
        <end position="270"/>
    </location>
</feature>
<keyword evidence="6" id="KW-1185">Reference proteome</keyword>
<protein>
    <submittedName>
        <fullName evidence="5">Laminin subunit gamma-1</fullName>
    </submittedName>
</protein>
<name>A0A8X6J5F6_TRICU</name>
<evidence type="ECO:0000259" key="4">
    <source>
        <dbReference type="PROSITE" id="PS51117"/>
    </source>
</evidence>
<dbReference type="InterPro" id="IPR050440">
    <property type="entry name" value="Laminin/Netrin_ECM"/>
</dbReference>
<dbReference type="AlphaFoldDB" id="A0A8X6J5F6"/>
<dbReference type="SMART" id="SM00136">
    <property type="entry name" value="LamNT"/>
    <property type="match status" value="1"/>
</dbReference>
<dbReference type="GO" id="GO:0007411">
    <property type="term" value="P:axon guidance"/>
    <property type="evidence" value="ECO:0007669"/>
    <property type="project" value="TreeGrafter"/>
</dbReference>
<dbReference type="Gene3D" id="2.60.120.260">
    <property type="entry name" value="Galactose-binding domain-like"/>
    <property type="match status" value="1"/>
</dbReference>
<dbReference type="PANTHER" id="PTHR10574">
    <property type="entry name" value="NETRIN/LAMININ-RELATED"/>
    <property type="match status" value="1"/>
</dbReference>
<dbReference type="PANTHER" id="PTHR10574:SF435">
    <property type="entry name" value="LAMININ SUBUNIT GAMMA-1"/>
    <property type="match status" value="1"/>
</dbReference>
<dbReference type="InterPro" id="IPR008211">
    <property type="entry name" value="Laminin_N"/>
</dbReference>
<feature type="signal peptide" evidence="3">
    <location>
        <begin position="1"/>
        <end position="24"/>
    </location>
</feature>
<dbReference type="InterPro" id="IPR008979">
    <property type="entry name" value="Galactose-bd-like_sf"/>
</dbReference>
<organism evidence="5 6">
    <name type="scientific">Trichonephila clavata</name>
    <name type="common">Joro spider</name>
    <name type="synonym">Nephila clavata</name>
    <dbReference type="NCBI Taxonomy" id="2740835"/>
    <lineage>
        <taxon>Eukaryota</taxon>
        <taxon>Metazoa</taxon>
        <taxon>Ecdysozoa</taxon>
        <taxon>Arthropoda</taxon>
        <taxon>Chelicerata</taxon>
        <taxon>Arachnida</taxon>
        <taxon>Araneae</taxon>
        <taxon>Araneomorphae</taxon>
        <taxon>Entelegynae</taxon>
        <taxon>Araneoidea</taxon>
        <taxon>Nephilidae</taxon>
        <taxon>Trichonephila</taxon>
    </lineage>
</organism>
<gene>
    <name evidence="5" type="primary">LAMC1</name>
    <name evidence="5" type="ORF">TNCT_117321</name>
</gene>